<dbReference type="PRINTS" id="PR00109">
    <property type="entry name" value="TYRKINASE"/>
</dbReference>
<dbReference type="InterPro" id="IPR011009">
    <property type="entry name" value="Kinase-like_dom_sf"/>
</dbReference>
<evidence type="ECO:0000256" key="2">
    <source>
        <dbReference type="SAM" id="Phobius"/>
    </source>
</evidence>
<dbReference type="PANTHER" id="PTHR24416">
    <property type="entry name" value="TYROSINE-PROTEIN KINASE RECEPTOR"/>
    <property type="match status" value="1"/>
</dbReference>
<evidence type="ECO:0000256" key="1">
    <source>
        <dbReference type="SAM" id="MobiDB-lite"/>
    </source>
</evidence>
<dbReference type="GO" id="GO:0043235">
    <property type="term" value="C:receptor complex"/>
    <property type="evidence" value="ECO:0007669"/>
    <property type="project" value="TreeGrafter"/>
</dbReference>
<dbReference type="InterPro" id="IPR008266">
    <property type="entry name" value="Tyr_kinase_AS"/>
</dbReference>
<dbReference type="SUPFAM" id="SSF63825">
    <property type="entry name" value="YWTD domain"/>
    <property type="match status" value="1"/>
</dbReference>
<keyword evidence="2" id="KW-0472">Membrane</keyword>
<dbReference type="InterPro" id="IPR000719">
    <property type="entry name" value="Prot_kinase_dom"/>
</dbReference>
<feature type="compositionally biased region" description="Polar residues" evidence="1">
    <location>
        <begin position="285"/>
        <end position="305"/>
    </location>
</feature>
<dbReference type="PANTHER" id="PTHR24416:SF600">
    <property type="entry name" value="PDGF- AND VEGF-RECEPTOR RELATED, ISOFORM J"/>
    <property type="match status" value="1"/>
</dbReference>
<dbReference type="Pfam" id="PF07714">
    <property type="entry name" value="PK_Tyr_Ser-Thr"/>
    <property type="match status" value="1"/>
</dbReference>
<dbReference type="Gene3D" id="1.10.510.10">
    <property type="entry name" value="Transferase(Phosphotransferase) domain 1"/>
    <property type="match status" value="1"/>
</dbReference>
<dbReference type="PROSITE" id="PS50011">
    <property type="entry name" value="PROTEIN_KINASE_DOM"/>
    <property type="match status" value="1"/>
</dbReference>
<dbReference type="InterPro" id="IPR001245">
    <property type="entry name" value="Ser-Thr/Tyr_kinase_cat_dom"/>
</dbReference>
<dbReference type="Gene3D" id="2.120.10.30">
    <property type="entry name" value="TolB, C-terminal domain"/>
    <property type="match status" value="1"/>
</dbReference>
<proteinExistence type="predicted"/>
<dbReference type="SUPFAM" id="SSF56112">
    <property type="entry name" value="Protein kinase-like (PK-like)"/>
    <property type="match status" value="1"/>
</dbReference>
<name>A0A914V3R7_9BILA</name>
<feature type="domain" description="Protein kinase" evidence="3">
    <location>
        <begin position="1"/>
        <end position="233"/>
    </location>
</feature>
<dbReference type="GO" id="GO:0005886">
    <property type="term" value="C:plasma membrane"/>
    <property type="evidence" value="ECO:0007669"/>
    <property type="project" value="TreeGrafter"/>
</dbReference>
<dbReference type="InterPro" id="IPR011042">
    <property type="entry name" value="6-blade_b-propeller_TolB-like"/>
</dbReference>
<evidence type="ECO:0000259" key="3">
    <source>
        <dbReference type="PROSITE" id="PS50011"/>
    </source>
</evidence>
<dbReference type="SMART" id="SM00219">
    <property type="entry name" value="TyrKc"/>
    <property type="match status" value="1"/>
</dbReference>
<dbReference type="AlphaFoldDB" id="A0A914V3R7"/>
<dbReference type="Proteomes" id="UP000887566">
    <property type="component" value="Unplaced"/>
</dbReference>
<accession>A0A914V3R7</accession>
<evidence type="ECO:0000313" key="4">
    <source>
        <dbReference type="Proteomes" id="UP000887566"/>
    </source>
</evidence>
<sequence length="694" mass="78752">MKNGDLPYLVSEFCPLGSLDKFLSSRKGNFVDEIVRYSGKKRRTVYKSELDEYWAPLYAQRRVGNIVTTSDLLSFAYQIANGMEFLHSKEVVHRDLALRNILLSFDYVVKIGDFGLSRPTISGLYQKCQNPPLPLKWTAPEVFVDTSVPIESDLYTFGILLWELFTLGGTPHEQFIFVEEIEEEEVNVVVNKGKRMDKPPYAPKEIYELMKLLCNLDPYLRPPLKQCKRHLVKNLKEACSPLASRFEITDAIEISDKNMQIHEASTIKVRTKMLKKCSSAKHENFTTPETSGAQTANCENTSKNGSDTDLIELSSRIPLMAINRRNDKLTPQPQANNNNENNLLIVEKQLYCTTKNYRRNLILICAISIFTFGVISLTIIIFFKNDISTGTQSKDFIVPGRPGAFLTARGTKILKKSLSPSTPIEEVLTMNEDHAIWDVTFDCKQQRIVWSAYDFNNKGSEIWTALFNGTDRKLVFKLAGEIIHSIALDWSSRNVYYSTIKGMIGVFSLSKNYTSILIKPQHPSTGSQRLALDLKNRHLFRCSSGSIWRVNLDGSNEQQFVHTNVSRPTGVVVLHHRRELCWVDDVKRELSCIGLDQRNRRLVYNNIQQIDIWCMTALNEEQFYWTALDEEKRVYSVSISGGNYATYEMQSGGFMQDVSNMTEDCFSDETECAVNNGGCSGLCLPRTGGGVSCV</sequence>
<keyword evidence="2" id="KW-1133">Transmembrane helix</keyword>
<feature type="transmembrane region" description="Helical" evidence="2">
    <location>
        <begin position="361"/>
        <end position="383"/>
    </location>
</feature>
<keyword evidence="2" id="KW-0812">Transmembrane</keyword>
<dbReference type="InterPro" id="IPR050122">
    <property type="entry name" value="RTK"/>
</dbReference>
<feature type="region of interest" description="Disordered" evidence="1">
    <location>
        <begin position="283"/>
        <end position="305"/>
    </location>
</feature>
<dbReference type="PROSITE" id="PS00109">
    <property type="entry name" value="PROTEIN_KINASE_TYR"/>
    <property type="match status" value="1"/>
</dbReference>
<dbReference type="WBParaSite" id="PSAMB.scaffold1505size30631.g13474.t1">
    <property type="protein sequence ID" value="PSAMB.scaffold1505size30631.g13474.t1"/>
    <property type="gene ID" value="PSAMB.scaffold1505size30631.g13474"/>
</dbReference>
<dbReference type="InterPro" id="IPR020635">
    <property type="entry name" value="Tyr_kinase_cat_dom"/>
</dbReference>
<dbReference type="GO" id="GO:0004714">
    <property type="term" value="F:transmembrane receptor protein tyrosine kinase activity"/>
    <property type="evidence" value="ECO:0007669"/>
    <property type="project" value="TreeGrafter"/>
</dbReference>
<keyword evidence="4" id="KW-1185">Reference proteome</keyword>
<protein>
    <submittedName>
        <fullName evidence="5">Protein kinase domain-containing protein</fullName>
    </submittedName>
</protein>
<dbReference type="SMART" id="SM00135">
    <property type="entry name" value="LY"/>
    <property type="match status" value="3"/>
</dbReference>
<dbReference type="GO" id="GO:0007169">
    <property type="term" value="P:cell surface receptor protein tyrosine kinase signaling pathway"/>
    <property type="evidence" value="ECO:0007669"/>
    <property type="project" value="TreeGrafter"/>
</dbReference>
<organism evidence="4 5">
    <name type="scientific">Plectus sambesii</name>
    <dbReference type="NCBI Taxonomy" id="2011161"/>
    <lineage>
        <taxon>Eukaryota</taxon>
        <taxon>Metazoa</taxon>
        <taxon>Ecdysozoa</taxon>
        <taxon>Nematoda</taxon>
        <taxon>Chromadorea</taxon>
        <taxon>Plectida</taxon>
        <taxon>Plectina</taxon>
        <taxon>Plectoidea</taxon>
        <taxon>Plectidae</taxon>
        <taxon>Plectus</taxon>
    </lineage>
</organism>
<reference evidence="5" key="1">
    <citation type="submission" date="2022-11" db="UniProtKB">
        <authorList>
            <consortium name="WormBaseParasite"/>
        </authorList>
    </citation>
    <scope>IDENTIFICATION</scope>
</reference>
<dbReference type="InterPro" id="IPR000033">
    <property type="entry name" value="LDLR_classB_rpt"/>
</dbReference>
<dbReference type="GO" id="GO:0005524">
    <property type="term" value="F:ATP binding"/>
    <property type="evidence" value="ECO:0007669"/>
    <property type="project" value="InterPro"/>
</dbReference>
<evidence type="ECO:0000313" key="5">
    <source>
        <dbReference type="WBParaSite" id="PSAMB.scaffold1505size30631.g13474.t1"/>
    </source>
</evidence>